<protein>
    <submittedName>
        <fullName evidence="1">Acyl-CoA carboxylase subunit epsilon</fullName>
    </submittedName>
</protein>
<dbReference type="GO" id="GO:0003989">
    <property type="term" value="F:acetyl-CoA carboxylase activity"/>
    <property type="evidence" value="ECO:0007669"/>
    <property type="project" value="InterPro"/>
</dbReference>
<evidence type="ECO:0000313" key="2">
    <source>
        <dbReference type="Proteomes" id="UP000266298"/>
    </source>
</evidence>
<proteinExistence type="predicted"/>
<comment type="caution">
    <text evidence="1">The sequence shown here is derived from an EMBL/GenBank/DDBJ whole genome shotgun (WGS) entry which is preliminary data.</text>
</comment>
<dbReference type="Proteomes" id="UP000266298">
    <property type="component" value="Unassembled WGS sequence"/>
</dbReference>
<dbReference type="GO" id="GO:0004658">
    <property type="term" value="F:propionyl-CoA carboxylase activity"/>
    <property type="evidence" value="ECO:0007669"/>
    <property type="project" value="InterPro"/>
</dbReference>
<organism evidence="1 2">
    <name type="scientific">Clavibacter michiganensis</name>
    <dbReference type="NCBI Taxonomy" id="28447"/>
    <lineage>
        <taxon>Bacteria</taxon>
        <taxon>Bacillati</taxon>
        <taxon>Actinomycetota</taxon>
        <taxon>Actinomycetes</taxon>
        <taxon>Micrococcales</taxon>
        <taxon>Microbacteriaceae</taxon>
        <taxon>Clavibacter</taxon>
    </lineage>
</organism>
<accession>A0A399NM57</accession>
<name>A0A399NM57_9MICO</name>
<gene>
    <name evidence="1" type="ORF">DZF96_14570</name>
</gene>
<evidence type="ECO:0000313" key="1">
    <source>
        <dbReference type="EMBL" id="RII95235.1"/>
    </source>
</evidence>
<feature type="non-terminal residue" evidence="1">
    <location>
        <position position="39"/>
    </location>
</feature>
<reference evidence="1 2" key="1">
    <citation type="submission" date="2018-08" db="EMBL/GenBank/DDBJ databases">
        <title>Genome Sequence of Clavibacter michiganensis Subspecies type strains, and the Atypical Peach-Colored Strains Isolated from Tomato.</title>
        <authorList>
            <person name="Osdaghi E."/>
            <person name="Portier P."/>
            <person name="Briand M."/>
            <person name="Jacques M.-A."/>
        </authorList>
    </citation>
    <scope>NUCLEOTIDE SEQUENCE [LARGE SCALE GENOMIC DNA]</scope>
    <source>
        <strain evidence="1 2">CFBP 7493</strain>
    </source>
</reference>
<dbReference type="InterPro" id="IPR032716">
    <property type="entry name" value="ACC_epsilon"/>
</dbReference>
<dbReference type="Pfam" id="PF13822">
    <property type="entry name" value="ACC_epsilon"/>
    <property type="match status" value="1"/>
</dbReference>
<dbReference type="AlphaFoldDB" id="A0A399NM57"/>
<sequence length="39" mass="3715">MSDAQTPADAALGGFRVLGGSPTEEELAAATAVIAALAA</sequence>
<dbReference type="EMBL" id="QWEC01000331">
    <property type="protein sequence ID" value="RII95235.1"/>
    <property type="molecule type" value="Genomic_DNA"/>
</dbReference>
<dbReference type="RefSeq" id="WP_310648397.1">
    <property type="nucleotide sequence ID" value="NZ_QWEC01000331.1"/>
</dbReference>